<dbReference type="GeneID" id="27352068"/>
<keyword evidence="2" id="KW-1185">Reference proteome</keyword>
<proteinExistence type="predicted"/>
<feature type="non-terminal residue" evidence="1">
    <location>
        <position position="1"/>
    </location>
</feature>
<sequence length="263" mass="29382">EVLSPIVGQINGFVAMAQTALGAVQRKQGNYAEAQKNLFEGWEGRKQIFSINVNVCLDAAFQLALLLRDKGDGASCLELLEEVSSSSVLQQDFERHCQMVHIRSLVELDNGEYDIPKFALLNLLDQATGNNRDRNNRELLWVRLTLADVMEKHGEEKDALMLFSELVEPREGDATQLIDEPEPPSQLGLARDALKLVRKAQLSESDNLLRSNNLKWVRDSDFWILGEGGPVTDTAVIAPVRESKREVSESPRNMSTILRILGT</sequence>
<dbReference type="AlphaFoldDB" id="A0A0D2BRI9"/>
<dbReference type="EMBL" id="KN847307">
    <property type="protein sequence ID" value="KIW21693.1"/>
    <property type="molecule type" value="Genomic_DNA"/>
</dbReference>
<dbReference type="SUPFAM" id="SSF48452">
    <property type="entry name" value="TPR-like"/>
    <property type="match status" value="1"/>
</dbReference>
<name>A0A0D2BRI9_9EURO</name>
<dbReference type="HOGENOM" id="CLU_969875_0_0_1"/>
<dbReference type="OrthoDB" id="21416at2759"/>
<dbReference type="RefSeq" id="XP_016241909.1">
    <property type="nucleotide sequence ID" value="XM_016400445.1"/>
</dbReference>
<dbReference type="InterPro" id="IPR011990">
    <property type="entry name" value="TPR-like_helical_dom_sf"/>
</dbReference>
<dbReference type="Gene3D" id="1.25.40.10">
    <property type="entry name" value="Tetratricopeptide repeat domain"/>
    <property type="match status" value="1"/>
</dbReference>
<evidence type="ECO:0000313" key="1">
    <source>
        <dbReference type="EMBL" id="KIW21693.1"/>
    </source>
</evidence>
<reference evidence="1 2" key="1">
    <citation type="submission" date="2015-01" db="EMBL/GenBank/DDBJ databases">
        <title>The Genome Sequence of Cladophialophora immunda CBS83496.</title>
        <authorList>
            <consortium name="The Broad Institute Genomics Platform"/>
            <person name="Cuomo C."/>
            <person name="de Hoog S."/>
            <person name="Gorbushina A."/>
            <person name="Stielow B."/>
            <person name="Teixiera M."/>
            <person name="Abouelleil A."/>
            <person name="Chapman S.B."/>
            <person name="Priest M."/>
            <person name="Young S.K."/>
            <person name="Wortman J."/>
            <person name="Nusbaum C."/>
            <person name="Birren B."/>
        </authorList>
    </citation>
    <scope>NUCLEOTIDE SEQUENCE [LARGE SCALE GENOMIC DNA]</scope>
    <source>
        <strain evidence="1 2">CBS 83496</strain>
    </source>
</reference>
<organism evidence="1 2">
    <name type="scientific">Cladophialophora immunda</name>
    <dbReference type="NCBI Taxonomy" id="569365"/>
    <lineage>
        <taxon>Eukaryota</taxon>
        <taxon>Fungi</taxon>
        <taxon>Dikarya</taxon>
        <taxon>Ascomycota</taxon>
        <taxon>Pezizomycotina</taxon>
        <taxon>Eurotiomycetes</taxon>
        <taxon>Chaetothyriomycetidae</taxon>
        <taxon>Chaetothyriales</taxon>
        <taxon>Herpotrichiellaceae</taxon>
        <taxon>Cladophialophora</taxon>
    </lineage>
</organism>
<gene>
    <name evidence="1" type="ORF">PV07_12874</name>
</gene>
<dbReference type="STRING" id="569365.A0A0D2BRI9"/>
<evidence type="ECO:0000313" key="2">
    <source>
        <dbReference type="Proteomes" id="UP000054466"/>
    </source>
</evidence>
<accession>A0A0D2BRI9</accession>
<protein>
    <submittedName>
        <fullName evidence="1">Uncharacterized protein</fullName>
    </submittedName>
</protein>
<dbReference type="Proteomes" id="UP000054466">
    <property type="component" value="Unassembled WGS sequence"/>
</dbReference>
<dbReference type="VEuPathDB" id="FungiDB:PV07_12874"/>